<feature type="transmembrane region" description="Helical" evidence="6">
    <location>
        <begin position="86"/>
        <end position="106"/>
    </location>
</feature>
<dbReference type="NCBIfam" id="TIGR01512">
    <property type="entry name" value="ATPase-IB2_Cd"/>
    <property type="match status" value="1"/>
</dbReference>
<gene>
    <name evidence="8" type="primary">cadA</name>
    <name evidence="8" type="ORF">RJ40_01090</name>
</gene>
<evidence type="ECO:0000256" key="3">
    <source>
        <dbReference type="ARBA" id="ARBA00022692"/>
    </source>
</evidence>
<evidence type="ECO:0000313" key="9">
    <source>
        <dbReference type="Proteomes" id="UP001042704"/>
    </source>
</evidence>
<feature type="transmembrane region" description="Helical" evidence="6">
    <location>
        <begin position="285"/>
        <end position="311"/>
    </location>
</feature>
<dbReference type="InterPro" id="IPR059000">
    <property type="entry name" value="ATPase_P-type_domA"/>
</dbReference>
<keyword evidence="4 6" id="KW-1133">Transmembrane helix</keyword>
<keyword evidence="9" id="KW-1185">Reference proteome</keyword>
<evidence type="ECO:0000313" key="8">
    <source>
        <dbReference type="EMBL" id="QSZ66191.1"/>
    </source>
</evidence>
<dbReference type="Pfam" id="PF00702">
    <property type="entry name" value="Hydrolase"/>
    <property type="match status" value="1"/>
</dbReference>
<dbReference type="InterPro" id="IPR018303">
    <property type="entry name" value="ATPase_P-typ_P_site"/>
</dbReference>
<feature type="transmembrane region" description="Helical" evidence="6">
    <location>
        <begin position="261"/>
        <end position="279"/>
    </location>
</feature>
<dbReference type="PANTHER" id="PTHR48085:SF5">
    <property type="entry name" value="CADMIUM_ZINC-TRANSPORTING ATPASE HMA4-RELATED"/>
    <property type="match status" value="1"/>
</dbReference>
<protein>
    <submittedName>
        <fullName evidence="8">Cadmium-translocating P-type ATPase</fullName>
    </submittedName>
</protein>
<dbReference type="InterPro" id="IPR001757">
    <property type="entry name" value="P_typ_ATPase"/>
</dbReference>
<comment type="similarity">
    <text evidence="2">Belongs to the cation transport ATPase (P-type) (TC 3.A.3) family. Type IB subfamily.</text>
</comment>
<dbReference type="InterPro" id="IPR008250">
    <property type="entry name" value="ATPase_P-typ_transduc_dom_A_sf"/>
</dbReference>
<keyword evidence="3 6" id="KW-0812">Transmembrane</keyword>
<reference evidence="8" key="1">
    <citation type="journal article" date="2001" name="Int. J. Syst. Evol. Microbiol.">
        <title>Methanofollis aquaemaris sp. nov., a methanogen isolated from an aquaculture fish pond.</title>
        <authorList>
            <person name="Lai M.C."/>
            <person name="Chen S.C."/>
        </authorList>
    </citation>
    <scope>NUCLEOTIDE SEQUENCE</scope>
    <source>
        <strain evidence="8">N2F9704</strain>
    </source>
</reference>
<dbReference type="PRINTS" id="PR00119">
    <property type="entry name" value="CATATPASE"/>
</dbReference>
<dbReference type="GO" id="GO:0019829">
    <property type="term" value="F:ATPase-coupled monoatomic cation transmembrane transporter activity"/>
    <property type="evidence" value="ECO:0007669"/>
    <property type="project" value="InterPro"/>
</dbReference>
<proteinExistence type="inferred from homology"/>
<evidence type="ECO:0000256" key="6">
    <source>
        <dbReference type="SAM" id="Phobius"/>
    </source>
</evidence>
<dbReference type="Gene3D" id="3.40.50.1000">
    <property type="entry name" value="HAD superfamily/HAD-like"/>
    <property type="match status" value="1"/>
</dbReference>
<dbReference type="SUPFAM" id="SSF56784">
    <property type="entry name" value="HAD-like"/>
    <property type="match status" value="1"/>
</dbReference>
<feature type="transmembrane region" description="Helical" evidence="6">
    <location>
        <begin position="61"/>
        <end position="79"/>
    </location>
</feature>
<dbReference type="InterPro" id="IPR027256">
    <property type="entry name" value="P-typ_ATPase_IB"/>
</dbReference>
<dbReference type="InterPro" id="IPR023214">
    <property type="entry name" value="HAD_sf"/>
</dbReference>
<sequence>MNSHHTENNRIMPAPQTAALFKKVDTLLDAISPNHDKMLLRVIAALVPVLCFAGDQVFGSPVLASIGVVTYLFCLLLYAEGLLRTIVLMHRVSAELLIVAVMTVTFLDGQPLSGALVAWVVGLGLFIATTIIRKNRERIEGLVKEGKPTARVLDGGTVREVGVHEVSAGDLVIVPKGSTIPVDGVVTEGHSSVDESAVTGEPYPVFKQAGSQVTSGTLNLSAPLHVRATRDGDDTYLAVVTREIEASLAEKSQTQRQAETIVQVFLIGVTAYAGLLYLVTGNLHLPATALSVACPCAWALATPAAFAATIGRLGREHVLTRGGEPLERLVGAETLVTDKTGTLTRAEPEVGEIVILNGADRKEVLRSAAAVEARFSHPIATAITAYAVSQGIGALPEVTESEDLPGQGVRAVIDGKSIFVGSGETIRAAGVTLPAVHYEGRAVWLAVENDPCGVFVIRDALPEAVEGFADAVRACGINRVVLATGDQEEGEAQRVTAAIGADEYHAGCRPEDKTALVKGFQNGGRVVMVGDGVNDAPALAVADVGIAIGGHRNPGLVVRSAEIVVLGDDPAAVPGILAAGKAMKQVIRQNYAWAVGFNTVGLALATAGLLNPILAAVLHHISSVFVVANAARLYFGRGGDPKRPHNGP</sequence>
<keyword evidence="5 6" id="KW-0472">Membrane</keyword>
<feature type="transmembrane region" description="Helical" evidence="6">
    <location>
        <begin position="112"/>
        <end position="132"/>
    </location>
</feature>
<feature type="domain" description="P-type ATPase A" evidence="7">
    <location>
        <begin position="147"/>
        <end position="244"/>
    </location>
</feature>
<dbReference type="InterPro" id="IPR051014">
    <property type="entry name" value="Cation_Transport_ATPase_IB"/>
</dbReference>
<dbReference type="Proteomes" id="UP001042704">
    <property type="component" value="Chromosome"/>
</dbReference>
<comment type="subcellular location">
    <subcellularLocation>
        <location evidence="1">Membrane</location>
    </subcellularLocation>
</comment>
<dbReference type="AlphaFoldDB" id="A0A8A3S368"/>
<name>A0A8A3S368_9EURY</name>
<dbReference type="InterPro" id="IPR023299">
    <property type="entry name" value="ATPase_P-typ_cyto_dom_N"/>
</dbReference>
<dbReference type="GO" id="GO:0016887">
    <property type="term" value="F:ATP hydrolysis activity"/>
    <property type="evidence" value="ECO:0007669"/>
    <property type="project" value="InterPro"/>
</dbReference>
<evidence type="ECO:0000256" key="4">
    <source>
        <dbReference type="ARBA" id="ARBA00022989"/>
    </source>
</evidence>
<dbReference type="PANTHER" id="PTHR48085">
    <property type="entry name" value="CADMIUM/ZINC-TRANSPORTING ATPASE HMA2-RELATED"/>
    <property type="match status" value="1"/>
</dbReference>
<dbReference type="InterPro" id="IPR036412">
    <property type="entry name" value="HAD-like_sf"/>
</dbReference>
<dbReference type="PROSITE" id="PS00154">
    <property type="entry name" value="ATPASE_E1_E2"/>
    <property type="match status" value="1"/>
</dbReference>
<evidence type="ECO:0000256" key="1">
    <source>
        <dbReference type="ARBA" id="ARBA00004370"/>
    </source>
</evidence>
<dbReference type="Gene3D" id="2.70.150.10">
    <property type="entry name" value="Calcium-transporting ATPase, cytoplasmic transduction domain A"/>
    <property type="match status" value="1"/>
</dbReference>
<evidence type="ECO:0000256" key="5">
    <source>
        <dbReference type="ARBA" id="ARBA00023136"/>
    </source>
</evidence>
<feature type="transmembrane region" description="Helical" evidence="6">
    <location>
        <begin position="591"/>
        <end position="610"/>
    </location>
</feature>
<evidence type="ECO:0000259" key="7">
    <source>
        <dbReference type="Pfam" id="PF00122"/>
    </source>
</evidence>
<dbReference type="EMBL" id="CP036172">
    <property type="protein sequence ID" value="QSZ66191.1"/>
    <property type="molecule type" value="Genomic_DNA"/>
</dbReference>
<dbReference type="Gene3D" id="3.40.1110.10">
    <property type="entry name" value="Calcium-transporting ATPase, cytoplasmic domain N"/>
    <property type="match status" value="1"/>
</dbReference>
<organism evidence="8 9">
    <name type="scientific">Methanofollis aquaemaris</name>
    <dbReference type="NCBI Taxonomy" id="126734"/>
    <lineage>
        <taxon>Archaea</taxon>
        <taxon>Methanobacteriati</taxon>
        <taxon>Methanobacteriota</taxon>
        <taxon>Stenosarchaea group</taxon>
        <taxon>Methanomicrobia</taxon>
        <taxon>Methanomicrobiales</taxon>
        <taxon>Methanomicrobiaceae</taxon>
        <taxon>Methanofollis</taxon>
    </lineage>
</organism>
<evidence type="ECO:0000256" key="2">
    <source>
        <dbReference type="ARBA" id="ARBA00006024"/>
    </source>
</evidence>
<dbReference type="KEGG" id="maqe:RJ40_01090"/>
<feature type="transmembrane region" description="Helical" evidence="6">
    <location>
        <begin position="616"/>
        <end position="635"/>
    </location>
</feature>
<accession>A0A8A3S368</accession>
<dbReference type="SUPFAM" id="SSF81653">
    <property type="entry name" value="Calcium ATPase, transduction domain A"/>
    <property type="match status" value="1"/>
</dbReference>
<dbReference type="GO" id="GO:0016020">
    <property type="term" value="C:membrane"/>
    <property type="evidence" value="ECO:0007669"/>
    <property type="project" value="UniProtKB-SubCell"/>
</dbReference>
<dbReference type="Pfam" id="PF00122">
    <property type="entry name" value="E1-E2_ATPase"/>
    <property type="match status" value="1"/>
</dbReference>
<dbReference type="NCBIfam" id="TIGR01525">
    <property type="entry name" value="ATPase-IB_hvy"/>
    <property type="match status" value="1"/>
</dbReference>
<reference evidence="8" key="2">
    <citation type="submission" date="2019-02" db="EMBL/GenBank/DDBJ databases">
        <authorList>
            <person name="Chen S.-C."/>
            <person name="Chien H.-H."/>
            <person name="Lai M.-C."/>
        </authorList>
    </citation>
    <scope>NUCLEOTIDE SEQUENCE</scope>
    <source>
        <strain evidence="8">N2F9704</strain>
    </source>
</reference>
<dbReference type="NCBIfam" id="TIGR01494">
    <property type="entry name" value="ATPase_P-type"/>
    <property type="match status" value="1"/>
</dbReference>
<dbReference type="GO" id="GO:0005524">
    <property type="term" value="F:ATP binding"/>
    <property type="evidence" value="ECO:0007669"/>
    <property type="project" value="InterPro"/>
</dbReference>